<dbReference type="InterPro" id="IPR002871">
    <property type="entry name" value="NIF_FeS_clus_asmbl_NifU_N"/>
</dbReference>
<sequence>MALRANEPYPWYRYSKKIQQRILNPRSCGLFDERSASERALRLAVGEAGSVKEGNAIALFLLVDKQDGQIVDARYQLFGQTALIGAAEAAVDIMVGKNYDQAGRISGELIDAHFSDKTGEPALPNEALPFISLVIEAIRQAKERCMDIPLPVGYTAPPVPKEASDSTGEGYPGFEQLSLKEKISVIEKVLDEDVRPYIALDAGGVEVINFLNDREVIISYQGACTSCYSSIGTTLSYIQDTLRRKVFKGLIVIPDVDFMASK</sequence>
<dbReference type="GO" id="GO:0051536">
    <property type="term" value="F:iron-sulfur cluster binding"/>
    <property type="evidence" value="ECO:0007669"/>
    <property type="project" value="InterPro"/>
</dbReference>
<reference evidence="6" key="1">
    <citation type="submission" date="2015-06" db="EMBL/GenBank/DDBJ databases">
        <authorList>
            <person name="Bertelli C."/>
        </authorList>
    </citation>
    <scope>NUCLEOTIDE SEQUENCE [LARGE SCALE GENOMIC DNA]</scope>
    <source>
        <strain evidence="6">CRIB-30</strain>
    </source>
</reference>
<proteinExistence type="predicted"/>
<evidence type="ECO:0000313" key="6">
    <source>
        <dbReference type="Proteomes" id="UP000220251"/>
    </source>
</evidence>
<dbReference type="EMBL" id="CWGJ01000025">
    <property type="protein sequence ID" value="CRX38963.1"/>
    <property type="molecule type" value="Genomic_DNA"/>
</dbReference>
<feature type="domain" description="NIF system FeS cluster assembly NifU N-terminal" evidence="4">
    <location>
        <begin position="14"/>
        <end position="141"/>
    </location>
</feature>
<name>A0A0H5DRV6_9BACT</name>
<dbReference type="Pfam" id="PF01592">
    <property type="entry name" value="NifU_N"/>
    <property type="match status" value="1"/>
</dbReference>
<organism evidence="5 6">
    <name type="scientific">Estrella lausannensis</name>
    <dbReference type="NCBI Taxonomy" id="483423"/>
    <lineage>
        <taxon>Bacteria</taxon>
        <taxon>Pseudomonadati</taxon>
        <taxon>Chlamydiota</taxon>
        <taxon>Chlamydiia</taxon>
        <taxon>Parachlamydiales</taxon>
        <taxon>Candidatus Criblamydiaceae</taxon>
        <taxon>Estrella</taxon>
    </lineage>
</organism>
<evidence type="ECO:0000256" key="2">
    <source>
        <dbReference type="ARBA" id="ARBA00023231"/>
    </source>
</evidence>
<dbReference type="GO" id="GO:0016226">
    <property type="term" value="P:iron-sulfur cluster assembly"/>
    <property type="evidence" value="ECO:0007669"/>
    <property type="project" value="InterPro"/>
</dbReference>
<feature type="domain" description="NIF system FeS cluster assembly NifU C-terminal" evidence="3">
    <location>
        <begin position="186"/>
        <end position="246"/>
    </location>
</feature>
<keyword evidence="6" id="KW-1185">Reference proteome</keyword>
<evidence type="ECO:0000259" key="4">
    <source>
        <dbReference type="Pfam" id="PF01592"/>
    </source>
</evidence>
<dbReference type="InterPro" id="IPR034904">
    <property type="entry name" value="FSCA_dom_sf"/>
</dbReference>
<dbReference type="RefSeq" id="WP_098038824.1">
    <property type="nucleotide sequence ID" value="NZ_CWGJ01000025.1"/>
</dbReference>
<evidence type="ECO:0000259" key="3">
    <source>
        <dbReference type="Pfam" id="PF01106"/>
    </source>
</evidence>
<dbReference type="SUPFAM" id="SSF117916">
    <property type="entry name" value="Fe-S cluster assembly (FSCA) domain-like"/>
    <property type="match status" value="1"/>
</dbReference>
<dbReference type="InterPro" id="IPR001075">
    <property type="entry name" value="NIF_FeS_clus_asmbl_NifU_C"/>
</dbReference>
<dbReference type="AlphaFoldDB" id="A0A0H5DRV6"/>
<dbReference type="GO" id="GO:0005506">
    <property type="term" value="F:iron ion binding"/>
    <property type="evidence" value="ECO:0007669"/>
    <property type="project" value="InterPro"/>
</dbReference>
<accession>A0A0H5DRV6</accession>
<evidence type="ECO:0000313" key="5">
    <source>
        <dbReference type="EMBL" id="CRX38963.1"/>
    </source>
</evidence>
<protein>
    <recommendedName>
        <fullName evidence="1">Nitrogen fixation protein NifU</fullName>
    </recommendedName>
</protein>
<keyword evidence="2" id="KW-0535">Nitrogen fixation</keyword>
<dbReference type="Gene3D" id="3.30.300.130">
    <property type="entry name" value="Fe-S cluster assembly (FSCA)"/>
    <property type="match status" value="1"/>
</dbReference>
<dbReference type="OrthoDB" id="9808097at2"/>
<dbReference type="SUPFAM" id="SSF82649">
    <property type="entry name" value="SufE/NifU"/>
    <property type="match status" value="1"/>
</dbReference>
<evidence type="ECO:0000256" key="1">
    <source>
        <dbReference type="ARBA" id="ARBA00015278"/>
    </source>
</evidence>
<dbReference type="Pfam" id="PF01106">
    <property type="entry name" value="NifU"/>
    <property type="match status" value="1"/>
</dbReference>
<dbReference type="Gene3D" id="3.90.1010.10">
    <property type="match status" value="1"/>
</dbReference>
<gene>
    <name evidence="5" type="primary">nifU</name>
    <name evidence="5" type="ORF">ELAC_1635</name>
</gene>
<dbReference type="Proteomes" id="UP000220251">
    <property type="component" value="Unassembled WGS sequence"/>
</dbReference>